<proteinExistence type="predicted"/>
<name>A0A1H0LEX7_MICTS</name>
<reference evidence="1 2" key="1">
    <citation type="submission" date="2016-10" db="EMBL/GenBank/DDBJ databases">
        <authorList>
            <person name="de Groot N.N."/>
        </authorList>
    </citation>
    <scope>NUCLEOTIDE SEQUENCE [LARGE SCALE GENOMIC DNA]</scope>
    <source>
        <strain evidence="1 2">StLB037</strain>
    </source>
</reference>
<evidence type="ECO:0000313" key="1">
    <source>
        <dbReference type="EMBL" id="SDO66636.1"/>
    </source>
</evidence>
<dbReference type="Gene3D" id="1.25.40.20">
    <property type="entry name" value="Ankyrin repeat-containing domain"/>
    <property type="match status" value="1"/>
</dbReference>
<gene>
    <name evidence="1" type="ORF">SAMN04487788_0514</name>
</gene>
<protein>
    <submittedName>
        <fullName evidence="1">Uncharacterized protein</fullName>
    </submittedName>
</protein>
<sequence>MDIFLTAYLKSEEEFLESFKPGDANKTDENGRGLVLMSLQNKHLPSRYAISNFLLDQGAPADTTGNGGASALHILFGQVSHDIEQDVRLARRLIAGGADINHADDNGRLPFVDVISMKFTDEDLQPIYDLWFEQPNPDFTSESRFGLSPLSAARKLPFRSEILSRMENHVLDNS</sequence>
<dbReference type="RefSeq" id="WP_074694287.1">
    <property type="nucleotide sequence ID" value="NZ_FNJN01000001.1"/>
</dbReference>
<dbReference type="EMBL" id="FNJN01000001">
    <property type="protein sequence ID" value="SDO66636.1"/>
    <property type="molecule type" value="Genomic_DNA"/>
</dbReference>
<accession>A0A1H0LEX7</accession>
<organism evidence="1 2">
    <name type="scientific">Microbacterium testaceum (strain StLB037)</name>
    <dbReference type="NCBI Taxonomy" id="979556"/>
    <lineage>
        <taxon>Bacteria</taxon>
        <taxon>Bacillati</taxon>
        <taxon>Actinomycetota</taxon>
        <taxon>Actinomycetes</taxon>
        <taxon>Micrococcales</taxon>
        <taxon>Microbacteriaceae</taxon>
        <taxon>Microbacterium</taxon>
    </lineage>
</organism>
<dbReference type="AlphaFoldDB" id="A0A1H0LEX7"/>
<dbReference type="InterPro" id="IPR036770">
    <property type="entry name" value="Ankyrin_rpt-contain_sf"/>
</dbReference>
<dbReference type="Proteomes" id="UP000186456">
    <property type="component" value="Unassembled WGS sequence"/>
</dbReference>
<evidence type="ECO:0000313" key="2">
    <source>
        <dbReference type="Proteomes" id="UP000186456"/>
    </source>
</evidence>
<dbReference type="SUPFAM" id="SSF48403">
    <property type="entry name" value="Ankyrin repeat"/>
    <property type="match status" value="1"/>
</dbReference>